<keyword evidence="9" id="KW-0411">Iron-sulfur</keyword>
<proteinExistence type="predicted"/>
<dbReference type="GO" id="GO:0016491">
    <property type="term" value="F:oxidoreductase activity"/>
    <property type="evidence" value="ECO:0007669"/>
    <property type="project" value="UniProtKB-KW"/>
</dbReference>
<evidence type="ECO:0000259" key="10">
    <source>
        <dbReference type="PROSITE" id="PS51379"/>
    </source>
</evidence>
<dbReference type="CDD" id="cd16371">
    <property type="entry name" value="DMSOR_beta_like"/>
    <property type="match status" value="1"/>
</dbReference>
<evidence type="ECO:0000256" key="6">
    <source>
        <dbReference type="ARBA" id="ARBA00022737"/>
    </source>
</evidence>
<keyword evidence="11" id="KW-0560">Oxidoreductase</keyword>
<sequence length="186" mass="20844">MKNKNQIGFYINVSQCVGCKTCVISCKDKNHLEVGRNFRRVYDIETGSYPTPKKWHLSISCNHCDEPACVSHCPTQAMHKRPEDGVVLVDHTKCVGCRYCTWACPYEAPQYNPAIGMMTKCDTCYELREQGMNPVCVDTCPMRAIEFGLISELRAKYGNNADIVGLPSSEVTHPNLIVGFNAQESK</sequence>
<evidence type="ECO:0000256" key="5">
    <source>
        <dbReference type="ARBA" id="ARBA00022723"/>
    </source>
</evidence>
<dbReference type="RefSeq" id="WP_261896613.1">
    <property type="nucleotide sequence ID" value="NZ_AP024896.1"/>
</dbReference>
<dbReference type="InterPro" id="IPR017900">
    <property type="entry name" value="4Fe4S_Fe_S_CS"/>
</dbReference>
<evidence type="ECO:0000256" key="3">
    <source>
        <dbReference type="ARBA" id="ARBA00022448"/>
    </source>
</evidence>
<comment type="cofactor">
    <cofactor evidence="1">
        <name>[4Fe-4S] cluster</name>
        <dbReference type="ChEBI" id="CHEBI:49883"/>
    </cofactor>
</comment>
<dbReference type="Pfam" id="PF13247">
    <property type="entry name" value="Fer4_11"/>
    <property type="match status" value="1"/>
</dbReference>
<protein>
    <submittedName>
        <fullName evidence="11">DMSO/selenate family reductase complex B subunit</fullName>
        <ecNumber evidence="11">1.8.5.3</ecNumber>
    </submittedName>
</protein>
<keyword evidence="8" id="KW-0408">Iron</keyword>
<keyword evidence="3" id="KW-0813">Transport</keyword>
<evidence type="ECO:0000256" key="7">
    <source>
        <dbReference type="ARBA" id="ARBA00022982"/>
    </source>
</evidence>
<evidence type="ECO:0000256" key="4">
    <source>
        <dbReference type="ARBA" id="ARBA00022485"/>
    </source>
</evidence>
<dbReference type="Gene3D" id="3.30.70.20">
    <property type="match status" value="2"/>
</dbReference>
<dbReference type="PROSITE" id="PS51379">
    <property type="entry name" value="4FE4S_FER_2"/>
    <property type="match status" value="3"/>
</dbReference>
<keyword evidence="6" id="KW-0677">Repeat</keyword>
<dbReference type="PANTHER" id="PTHR43177:SF5">
    <property type="entry name" value="ANAEROBIC DIMETHYL SULFOXIDE REDUCTASE CHAIN B-RELATED"/>
    <property type="match status" value="1"/>
</dbReference>
<evidence type="ECO:0000256" key="2">
    <source>
        <dbReference type="ARBA" id="ARBA00003584"/>
    </source>
</evidence>
<feature type="domain" description="4Fe-4S ferredoxin-type" evidence="10">
    <location>
        <begin position="50"/>
        <end position="83"/>
    </location>
</feature>
<reference evidence="11 12" key="1">
    <citation type="submission" date="2023-11" db="EMBL/GenBank/DDBJ databases">
        <title>Plant-associative lifestyle of Vibrio porteresiae and its evolutionary dynamics.</title>
        <authorList>
            <person name="Rameshkumar N."/>
            <person name="Kirti K."/>
        </authorList>
    </citation>
    <scope>NUCLEOTIDE SEQUENCE [LARGE SCALE GENOMIC DNA]</scope>
    <source>
        <strain evidence="11 12">MSSRF30</strain>
    </source>
</reference>
<comment type="function">
    <text evidence="2">Electron transfer subunit of the terminal reductase during anaerobic growth on various sulfoxide and N-oxide compounds.</text>
</comment>
<dbReference type="InterPro" id="IPR050954">
    <property type="entry name" value="ET_IronSulfur_Cluster-Binding"/>
</dbReference>
<dbReference type="PROSITE" id="PS00198">
    <property type="entry name" value="4FE4S_FER_1"/>
    <property type="match status" value="1"/>
</dbReference>
<keyword evidence="12" id="KW-1185">Reference proteome</keyword>
<dbReference type="EMBL" id="CP138204">
    <property type="protein sequence ID" value="WPC76205.1"/>
    <property type="molecule type" value="Genomic_DNA"/>
</dbReference>
<keyword evidence="7" id="KW-0249">Electron transport</keyword>
<evidence type="ECO:0000313" key="12">
    <source>
        <dbReference type="Proteomes" id="UP001304071"/>
    </source>
</evidence>
<feature type="domain" description="4Fe-4S ferredoxin-type" evidence="10">
    <location>
        <begin position="85"/>
        <end position="114"/>
    </location>
</feature>
<dbReference type="SUPFAM" id="SSF54862">
    <property type="entry name" value="4Fe-4S ferredoxins"/>
    <property type="match status" value="1"/>
</dbReference>
<dbReference type="InterPro" id="IPR014297">
    <property type="entry name" value="DMSO_DmsB"/>
</dbReference>
<keyword evidence="4" id="KW-0004">4Fe-4S</keyword>
<dbReference type="InterPro" id="IPR017896">
    <property type="entry name" value="4Fe4S_Fe-S-bd"/>
</dbReference>
<evidence type="ECO:0000256" key="9">
    <source>
        <dbReference type="ARBA" id="ARBA00023014"/>
    </source>
</evidence>
<evidence type="ECO:0000313" key="11">
    <source>
        <dbReference type="EMBL" id="WPC76205.1"/>
    </source>
</evidence>
<evidence type="ECO:0000256" key="8">
    <source>
        <dbReference type="ARBA" id="ARBA00023004"/>
    </source>
</evidence>
<keyword evidence="5" id="KW-0479">Metal-binding</keyword>
<dbReference type="Proteomes" id="UP001304071">
    <property type="component" value="Chromosome 2"/>
</dbReference>
<dbReference type="PANTHER" id="PTHR43177">
    <property type="entry name" value="PROTEIN NRFC"/>
    <property type="match status" value="1"/>
</dbReference>
<gene>
    <name evidence="11" type="ORF">R8Z52_16890</name>
</gene>
<feature type="domain" description="4Fe-4S ferredoxin-type" evidence="10">
    <location>
        <begin position="7"/>
        <end position="37"/>
    </location>
</feature>
<dbReference type="EC" id="1.8.5.3" evidence="11"/>
<evidence type="ECO:0000256" key="1">
    <source>
        <dbReference type="ARBA" id="ARBA00001966"/>
    </source>
</evidence>
<name>A0ABZ0QL68_9VIBR</name>
<organism evidence="11 12">
    <name type="scientific">Vibrio porteresiae DSM 19223</name>
    <dbReference type="NCBI Taxonomy" id="1123496"/>
    <lineage>
        <taxon>Bacteria</taxon>
        <taxon>Pseudomonadati</taxon>
        <taxon>Pseudomonadota</taxon>
        <taxon>Gammaproteobacteria</taxon>
        <taxon>Vibrionales</taxon>
        <taxon>Vibrionaceae</taxon>
        <taxon>Vibrio</taxon>
    </lineage>
</organism>
<dbReference type="NCBIfam" id="TIGR02951">
    <property type="entry name" value="DMSO_dmsB"/>
    <property type="match status" value="1"/>
</dbReference>
<accession>A0ABZ0QL68</accession>